<sequence length="481" mass="53290">MADSEQAMDDPAPAADDRQPVLESTQPAVGPEIIRKIVHIDGDVILQVGEMPPQVARPTSPDMTNTLEACTSRSREMVTLHLRDLSPNFDPNFGRTARGSDDEQSDIEESDEVPDDNMSINSGFGGDNLDNNVACEFQVSSKILTSVSPVFDKMLNGPFKEGQSPVDEYTPRIISLPDDCPSMVWLFCDIVHHKQRNVTSGWELIELARFCDMYNCGRPLSAWFRSQLLECLIPQTKVFDTACLRGMDLNIKDVMQVAYLIEDNYLFTAATRTFLRECTAFSHGHDLRFLGWNGAPDNLCQMLQQASILFKQELISVGSAMVSKLLEDHESSTCSPGHADGATYPGYPAGRRHPTRRDSTLCKGFLALIGLLSASFTALGLAPTPQTMSAGSRTLAVMIQDMRAIAAMDFQAAGVCCADPSMRDYNRRISGHLSREIAKVERRINRGFCIQCIADCDFIDDHATWLFCKHGPKAGWRAYDI</sequence>
<dbReference type="SUPFAM" id="SSF54695">
    <property type="entry name" value="POZ domain"/>
    <property type="match status" value="1"/>
</dbReference>
<feature type="region of interest" description="Disordered" evidence="1">
    <location>
        <begin position="333"/>
        <end position="355"/>
    </location>
</feature>
<dbReference type="Proteomes" id="UP001203852">
    <property type="component" value="Unassembled WGS sequence"/>
</dbReference>
<keyword evidence="3" id="KW-1185">Reference proteome</keyword>
<protein>
    <recommendedName>
        <fullName evidence="4">BTB domain-containing protein</fullName>
    </recommendedName>
</protein>
<gene>
    <name evidence="2" type="ORF">EDD36DRAFT_493321</name>
</gene>
<feature type="region of interest" description="Disordered" evidence="1">
    <location>
        <begin position="1"/>
        <end position="27"/>
    </location>
</feature>
<organism evidence="2 3">
    <name type="scientific">Exophiala viscosa</name>
    <dbReference type="NCBI Taxonomy" id="2486360"/>
    <lineage>
        <taxon>Eukaryota</taxon>
        <taxon>Fungi</taxon>
        <taxon>Dikarya</taxon>
        <taxon>Ascomycota</taxon>
        <taxon>Pezizomycotina</taxon>
        <taxon>Eurotiomycetes</taxon>
        <taxon>Chaetothyriomycetidae</taxon>
        <taxon>Chaetothyriales</taxon>
        <taxon>Herpotrichiellaceae</taxon>
        <taxon>Exophiala</taxon>
    </lineage>
</organism>
<dbReference type="Gene3D" id="3.30.710.10">
    <property type="entry name" value="Potassium Channel Kv1.1, Chain A"/>
    <property type="match status" value="1"/>
</dbReference>
<evidence type="ECO:0000313" key="3">
    <source>
        <dbReference type="Proteomes" id="UP001203852"/>
    </source>
</evidence>
<dbReference type="EMBL" id="MU404351">
    <property type="protein sequence ID" value="KAI1616900.1"/>
    <property type="molecule type" value="Genomic_DNA"/>
</dbReference>
<name>A0AAN6IH54_9EURO</name>
<proteinExistence type="predicted"/>
<evidence type="ECO:0008006" key="4">
    <source>
        <dbReference type="Google" id="ProtNLM"/>
    </source>
</evidence>
<feature type="region of interest" description="Disordered" evidence="1">
    <location>
        <begin position="85"/>
        <end position="123"/>
    </location>
</feature>
<accession>A0AAN6IH54</accession>
<feature type="compositionally biased region" description="Acidic residues" evidence="1">
    <location>
        <begin position="102"/>
        <end position="115"/>
    </location>
</feature>
<dbReference type="AlphaFoldDB" id="A0AAN6IH54"/>
<dbReference type="InterPro" id="IPR011333">
    <property type="entry name" value="SKP1/BTB/POZ_sf"/>
</dbReference>
<evidence type="ECO:0000313" key="2">
    <source>
        <dbReference type="EMBL" id="KAI1616900.1"/>
    </source>
</evidence>
<comment type="caution">
    <text evidence="2">The sequence shown here is derived from an EMBL/GenBank/DDBJ whole genome shotgun (WGS) entry which is preliminary data.</text>
</comment>
<reference evidence="2" key="1">
    <citation type="journal article" date="2022" name="bioRxiv">
        <title>Deciphering the potential niche of two novel black yeast fungi from a biological soil crust based on their genomes, phenotypes, and melanin regulation.</title>
        <authorList>
            <consortium name="DOE Joint Genome Institute"/>
            <person name="Carr E.C."/>
            <person name="Barton Q."/>
            <person name="Grambo S."/>
            <person name="Sullivan M."/>
            <person name="Renfro C.M."/>
            <person name="Kuo A."/>
            <person name="Pangilinan J."/>
            <person name="Lipzen A."/>
            <person name="Keymanesh K."/>
            <person name="Savage E."/>
            <person name="Barry K."/>
            <person name="Grigoriev I.V."/>
            <person name="Riekhof W.R."/>
            <person name="Harris S.S."/>
        </authorList>
    </citation>
    <scope>NUCLEOTIDE SEQUENCE</scope>
    <source>
        <strain evidence="2">JF 03-4F</strain>
    </source>
</reference>
<evidence type="ECO:0000256" key="1">
    <source>
        <dbReference type="SAM" id="MobiDB-lite"/>
    </source>
</evidence>